<evidence type="ECO:0000313" key="2">
    <source>
        <dbReference type="EMBL" id="GFN84415.1"/>
    </source>
</evidence>
<proteinExistence type="predicted"/>
<evidence type="ECO:0000313" key="3">
    <source>
        <dbReference type="Proteomes" id="UP000735302"/>
    </source>
</evidence>
<feature type="signal peptide" evidence="1">
    <location>
        <begin position="1"/>
        <end position="22"/>
    </location>
</feature>
<dbReference type="EMBL" id="BLXT01001319">
    <property type="protein sequence ID" value="GFN84415.1"/>
    <property type="molecule type" value="Genomic_DNA"/>
</dbReference>
<sequence>MVALFKGYARARLSLFLTPALACTSADSSRFSSATITLTLAGDQHGNGWGGTVENISGRAGADSACKVVWFKLRILESLCSKYKSCGQEDSGITQDNEYNDSVM</sequence>
<feature type="chain" id="PRO_5043932348" description="Secreted protein" evidence="1">
    <location>
        <begin position="23"/>
        <end position="104"/>
    </location>
</feature>
<comment type="caution">
    <text evidence="2">The sequence shown here is derived from an EMBL/GenBank/DDBJ whole genome shotgun (WGS) entry which is preliminary data.</text>
</comment>
<evidence type="ECO:0008006" key="4">
    <source>
        <dbReference type="Google" id="ProtNLM"/>
    </source>
</evidence>
<keyword evidence="1" id="KW-0732">Signal</keyword>
<keyword evidence="3" id="KW-1185">Reference proteome</keyword>
<protein>
    <recommendedName>
        <fullName evidence="4">Secreted protein</fullName>
    </recommendedName>
</protein>
<reference evidence="2 3" key="1">
    <citation type="journal article" date="2021" name="Elife">
        <title>Chloroplast acquisition without the gene transfer in kleptoplastic sea slugs, Plakobranchus ocellatus.</title>
        <authorList>
            <person name="Maeda T."/>
            <person name="Takahashi S."/>
            <person name="Yoshida T."/>
            <person name="Shimamura S."/>
            <person name="Takaki Y."/>
            <person name="Nagai Y."/>
            <person name="Toyoda A."/>
            <person name="Suzuki Y."/>
            <person name="Arimoto A."/>
            <person name="Ishii H."/>
            <person name="Satoh N."/>
            <person name="Nishiyama T."/>
            <person name="Hasebe M."/>
            <person name="Maruyama T."/>
            <person name="Minagawa J."/>
            <person name="Obokata J."/>
            <person name="Shigenobu S."/>
        </authorList>
    </citation>
    <scope>NUCLEOTIDE SEQUENCE [LARGE SCALE GENOMIC DNA]</scope>
</reference>
<organism evidence="2 3">
    <name type="scientific">Plakobranchus ocellatus</name>
    <dbReference type="NCBI Taxonomy" id="259542"/>
    <lineage>
        <taxon>Eukaryota</taxon>
        <taxon>Metazoa</taxon>
        <taxon>Spiralia</taxon>
        <taxon>Lophotrochozoa</taxon>
        <taxon>Mollusca</taxon>
        <taxon>Gastropoda</taxon>
        <taxon>Heterobranchia</taxon>
        <taxon>Euthyneura</taxon>
        <taxon>Panpulmonata</taxon>
        <taxon>Sacoglossa</taxon>
        <taxon>Placobranchoidea</taxon>
        <taxon>Plakobranchidae</taxon>
        <taxon>Plakobranchus</taxon>
    </lineage>
</organism>
<name>A0AAV3YPT2_9GAST</name>
<evidence type="ECO:0000256" key="1">
    <source>
        <dbReference type="SAM" id="SignalP"/>
    </source>
</evidence>
<gene>
    <name evidence="2" type="ORF">PoB_001092100</name>
</gene>
<dbReference type="Proteomes" id="UP000735302">
    <property type="component" value="Unassembled WGS sequence"/>
</dbReference>
<dbReference type="AlphaFoldDB" id="A0AAV3YPT2"/>
<accession>A0AAV3YPT2</accession>